<sequence>YIINDLGHHILGLLEQLHTIIEPLAFFGHSRRLLQHPVHRLPLWTHHLINNFHLHFLVHQIAYAKHQMQGHAIDHPSQHNLPVGRQSHLQNLLKHVLVGHELAPRSHVLRVARVVRHLLHLDHIHNPNLRLLPLHGHQVPGGLPHGRE</sequence>
<keyword evidence="1" id="KW-0687">Ribonucleoprotein</keyword>
<evidence type="ECO:0000313" key="1">
    <source>
        <dbReference type="EMBL" id="GER33068.1"/>
    </source>
</evidence>
<accession>A0A5A7PKA3</accession>
<dbReference type="AlphaFoldDB" id="A0A5A7PKA3"/>
<protein>
    <submittedName>
        <fullName evidence="1">50S ribosomal protein L17</fullName>
    </submittedName>
</protein>
<gene>
    <name evidence="1" type="ORF">STAS_09178</name>
</gene>
<name>A0A5A7PKA3_STRAF</name>
<dbReference type="EMBL" id="BKCP01004661">
    <property type="protein sequence ID" value="GER33068.1"/>
    <property type="molecule type" value="Genomic_DNA"/>
</dbReference>
<proteinExistence type="predicted"/>
<keyword evidence="2" id="KW-1185">Reference proteome</keyword>
<organism evidence="1 2">
    <name type="scientific">Striga asiatica</name>
    <name type="common">Asiatic witchweed</name>
    <name type="synonym">Buchnera asiatica</name>
    <dbReference type="NCBI Taxonomy" id="4170"/>
    <lineage>
        <taxon>Eukaryota</taxon>
        <taxon>Viridiplantae</taxon>
        <taxon>Streptophyta</taxon>
        <taxon>Embryophyta</taxon>
        <taxon>Tracheophyta</taxon>
        <taxon>Spermatophyta</taxon>
        <taxon>Magnoliopsida</taxon>
        <taxon>eudicotyledons</taxon>
        <taxon>Gunneridae</taxon>
        <taxon>Pentapetalae</taxon>
        <taxon>asterids</taxon>
        <taxon>lamiids</taxon>
        <taxon>Lamiales</taxon>
        <taxon>Orobanchaceae</taxon>
        <taxon>Buchnereae</taxon>
        <taxon>Striga</taxon>
    </lineage>
</organism>
<keyword evidence="1" id="KW-0689">Ribosomal protein</keyword>
<reference evidence="2" key="1">
    <citation type="journal article" date="2019" name="Curr. Biol.">
        <title>Genome Sequence of Striga asiatica Provides Insight into the Evolution of Plant Parasitism.</title>
        <authorList>
            <person name="Yoshida S."/>
            <person name="Kim S."/>
            <person name="Wafula E.K."/>
            <person name="Tanskanen J."/>
            <person name="Kim Y.M."/>
            <person name="Honaas L."/>
            <person name="Yang Z."/>
            <person name="Spallek T."/>
            <person name="Conn C.E."/>
            <person name="Ichihashi Y."/>
            <person name="Cheong K."/>
            <person name="Cui S."/>
            <person name="Der J.P."/>
            <person name="Gundlach H."/>
            <person name="Jiao Y."/>
            <person name="Hori C."/>
            <person name="Ishida J.K."/>
            <person name="Kasahara H."/>
            <person name="Kiba T."/>
            <person name="Kim M.S."/>
            <person name="Koo N."/>
            <person name="Laohavisit A."/>
            <person name="Lee Y.H."/>
            <person name="Lumba S."/>
            <person name="McCourt P."/>
            <person name="Mortimer J.C."/>
            <person name="Mutuku J.M."/>
            <person name="Nomura T."/>
            <person name="Sasaki-Sekimoto Y."/>
            <person name="Seto Y."/>
            <person name="Wang Y."/>
            <person name="Wakatake T."/>
            <person name="Sakakibara H."/>
            <person name="Demura T."/>
            <person name="Yamaguchi S."/>
            <person name="Yoneyama K."/>
            <person name="Manabe R.I."/>
            <person name="Nelson D.C."/>
            <person name="Schulman A.H."/>
            <person name="Timko M.P."/>
            <person name="dePamphilis C.W."/>
            <person name="Choi D."/>
            <person name="Shirasu K."/>
        </authorList>
    </citation>
    <scope>NUCLEOTIDE SEQUENCE [LARGE SCALE GENOMIC DNA]</scope>
    <source>
        <strain evidence="2">cv. UVA1</strain>
    </source>
</reference>
<dbReference type="Proteomes" id="UP000325081">
    <property type="component" value="Unassembled WGS sequence"/>
</dbReference>
<feature type="non-terminal residue" evidence="1">
    <location>
        <position position="1"/>
    </location>
</feature>
<comment type="caution">
    <text evidence="1">The sequence shown here is derived from an EMBL/GenBank/DDBJ whole genome shotgun (WGS) entry which is preliminary data.</text>
</comment>
<dbReference type="GO" id="GO:0005840">
    <property type="term" value="C:ribosome"/>
    <property type="evidence" value="ECO:0007669"/>
    <property type="project" value="UniProtKB-KW"/>
</dbReference>
<evidence type="ECO:0000313" key="2">
    <source>
        <dbReference type="Proteomes" id="UP000325081"/>
    </source>
</evidence>
<feature type="non-terminal residue" evidence="1">
    <location>
        <position position="148"/>
    </location>
</feature>